<evidence type="ECO:0000256" key="9">
    <source>
        <dbReference type="PROSITE-ProRule" id="PRU00108"/>
    </source>
</evidence>
<proteinExistence type="predicted"/>
<dbReference type="Gene3D" id="1.10.10.60">
    <property type="entry name" value="Homeodomain-like"/>
    <property type="match status" value="1"/>
</dbReference>
<dbReference type="Pfam" id="PF00412">
    <property type="entry name" value="LIM"/>
    <property type="match status" value="2"/>
</dbReference>
<dbReference type="InterPro" id="IPR049618">
    <property type="entry name" value="Lhx1/5_LIM1"/>
</dbReference>
<feature type="compositionally biased region" description="Pro residues" evidence="12">
    <location>
        <begin position="369"/>
        <end position="380"/>
    </location>
</feature>
<dbReference type="FunFam" id="2.10.110.10:FF:000006">
    <property type="entry name" value="LIM homeobox transcription factor 1-beta"/>
    <property type="match status" value="1"/>
</dbReference>
<accession>A0A7M7L1P9</accession>
<dbReference type="InterPro" id="IPR001781">
    <property type="entry name" value="Znf_LIM"/>
</dbReference>
<keyword evidence="5 10" id="KW-0440">LIM domain</keyword>
<dbReference type="SUPFAM" id="SSF57716">
    <property type="entry name" value="Glucocorticoid receptor-like (DNA-binding domain)"/>
    <property type="match status" value="2"/>
</dbReference>
<dbReference type="GO" id="GO:0000981">
    <property type="term" value="F:DNA-binding transcription factor activity, RNA polymerase II-specific"/>
    <property type="evidence" value="ECO:0007669"/>
    <property type="project" value="InterPro"/>
</dbReference>
<dbReference type="PANTHER" id="PTHR24208">
    <property type="entry name" value="LIM/HOMEOBOX PROTEIN LHX"/>
    <property type="match status" value="1"/>
</dbReference>
<dbReference type="InterPro" id="IPR050453">
    <property type="entry name" value="LIM_Homeobox_TF"/>
</dbReference>
<dbReference type="RefSeq" id="XP_026294974.1">
    <property type="nucleotide sequence ID" value="XM_026439189.1"/>
</dbReference>
<feature type="compositionally biased region" description="Gly residues" evidence="12">
    <location>
        <begin position="383"/>
        <end position="410"/>
    </location>
</feature>
<feature type="compositionally biased region" description="Gly residues" evidence="12">
    <location>
        <begin position="230"/>
        <end position="242"/>
    </location>
</feature>
<feature type="domain" description="LIM zinc-binding" evidence="13">
    <location>
        <begin position="3"/>
        <end position="62"/>
    </location>
</feature>
<keyword evidence="16" id="KW-1185">Reference proteome</keyword>
<feature type="domain" description="LIM zinc-binding" evidence="13">
    <location>
        <begin position="63"/>
        <end position="125"/>
    </location>
</feature>
<dbReference type="PROSITE" id="PS50023">
    <property type="entry name" value="LIM_DOMAIN_2"/>
    <property type="match status" value="2"/>
</dbReference>
<evidence type="ECO:0000256" key="12">
    <source>
        <dbReference type="SAM" id="MobiDB-lite"/>
    </source>
</evidence>
<dbReference type="Proteomes" id="UP000005203">
    <property type="component" value="Linkage group LG2"/>
</dbReference>
<evidence type="ECO:0000256" key="1">
    <source>
        <dbReference type="ARBA" id="ARBA00004123"/>
    </source>
</evidence>
<keyword evidence="8 9" id="KW-0539">Nucleus</keyword>
<dbReference type="InterPro" id="IPR017970">
    <property type="entry name" value="Homeobox_CS"/>
</dbReference>
<keyword evidence="2 10" id="KW-0479">Metal-binding</keyword>
<reference evidence="15" key="1">
    <citation type="submission" date="2021-01" db="UniProtKB">
        <authorList>
            <consortium name="EnsemblMetazoa"/>
        </authorList>
    </citation>
    <scope>IDENTIFICATION</scope>
    <source>
        <strain evidence="15">DH4</strain>
    </source>
</reference>
<dbReference type="SUPFAM" id="SSF46689">
    <property type="entry name" value="Homeodomain-like"/>
    <property type="match status" value="1"/>
</dbReference>
<keyword evidence="6 9" id="KW-0238">DNA-binding</keyword>
<dbReference type="SMART" id="SM00132">
    <property type="entry name" value="LIM"/>
    <property type="match status" value="2"/>
</dbReference>
<dbReference type="GO" id="GO:0008270">
    <property type="term" value="F:zinc ion binding"/>
    <property type="evidence" value="ECO:0007669"/>
    <property type="project" value="InterPro"/>
</dbReference>
<evidence type="ECO:0000256" key="8">
    <source>
        <dbReference type="ARBA" id="ARBA00023242"/>
    </source>
</evidence>
<evidence type="ECO:0000313" key="16">
    <source>
        <dbReference type="Proteomes" id="UP000005203"/>
    </source>
</evidence>
<evidence type="ECO:0000259" key="13">
    <source>
        <dbReference type="PROSITE" id="PS50023"/>
    </source>
</evidence>
<reference evidence="17" key="2">
    <citation type="submission" date="2025-04" db="UniProtKB">
        <authorList>
            <consortium name="RefSeq"/>
        </authorList>
    </citation>
    <scope>IDENTIFICATION</scope>
    <source>
        <strain evidence="17">DH4</strain>
        <tissue evidence="17">Whole body</tissue>
    </source>
</reference>
<evidence type="ECO:0000313" key="17">
    <source>
        <dbReference type="RefSeq" id="XP_026294974.1"/>
    </source>
</evidence>
<comment type="subcellular location">
    <subcellularLocation>
        <location evidence="1 9 11">Nucleus</location>
    </subcellularLocation>
</comment>
<protein>
    <submittedName>
        <fullName evidence="17">LIM/homeobox protein Lhx5 isoform X3</fullName>
    </submittedName>
</protein>
<dbReference type="AlphaFoldDB" id="A0A7M7L1P9"/>
<dbReference type="OrthoDB" id="10068367at2759"/>
<keyword evidence="4 10" id="KW-0862">Zinc</keyword>
<dbReference type="CDD" id="cd09367">
    <property type="entry name" value="LIM1_Lhx1_Lhx5"/>
    <property type="match status" value="1"/>
</dbReference>
<dbReference type="GO" id="GO:0005634">
    <property type="term" value="C:nucleus"/>
    <property type="evidence" value="ECO:0007669"/>
    <property type="project" value="UniProtKB-SubCell"/>
</dbReference>
<dbReference type="InterPro" id="IPR049619">
    <property type="entry name" value="Lhx1/5_LIM2"/>
</dbReference>
<sequence>MLLSCAGCEKPIMDQYLLNVLDRAWHVECVRCFDCRTTLQDKCFSREAKLFCREDFFRRYGTKCSGCLQGISPQDLVRKARDKVFHLNCFTCLVCRKQMSTGEELYVLDDNKFVCKQDYLSGKPLPDTHHVHGHHESSNLSTGGDSLMGSGSEDEDEDGSAHHHHGGVGGPHLGPHNLGPGGPGDQTVGHTGDLPLGSDPCKQEDSEDQGSLDGDPETRDSQTENKSPDGGAGGGSGDGGAGSKRRGPRTTIKAKQLEILKSAFSSTPKPTRHIREQLAKETGLPMRVIQVWFQNKRSKERRLKQLTSMGRSPFFGGSRKMRGFPLNLNPGALGGEDGPPPGFPYFGAEKFEFGYGGPVAFHHEFFGAHPPPHPHGPPFSGPGNPGGAQGNPSAGGNGGGPGGGGGGGGFLEPHQMQSEGLAW</sequence>
<organism evidence="15">
    <name type="scientific">Apis mellifera</name>
    <name type="common">Honeybee</name>
    <dbReference type="NCBI Taxonomy" id="7460"/>
    <lineage>
        <taxon>Eukaryota</taxon>
        <taxon>Metazoa</taxon>
        <taxon>Ecdysozoa</taxon>
        <taxon>Arthropoda</taxon>
        <taxon>Hexapoda</taxon>
        <taxon>Insecta</taxon>
        <taxon>Pterygota</taxon>
        <taxon>Neoptera</taxon>
        <taxon>Endopterygota</taxon>
        <taxon>Hymenoptera</taxon>
        <taxon>Apocrita</taxon>
        <taxon>Aculeata</taxon>
        <taxon>Apoidea</taxon>
        <taxon>Anthophila</taxon>
        <taxon>Apidae</taxon>
        <taxon>Apis</taxon>
    </lineage>
</organism>
<feature type="region of interest" description="Disordered" evidence="12">
    <location>
        <begin position="125"/>
        <end position="251"/>
    </location>
</feature>
<evidence type="ECO:0000256" key="2">
    <source>
        <dbReference type="ARBA" id="ARBA00022723"/>
    </source>
</evidence>
<dbReference type="CDD" id="cd09375">
    <property type="entry name" value="LIM2_Lhx1_Lhx5"/>
    <property type="match status" value="1"/>
</dbReference>
<dbReference type="PANTHER" id="PTHR24208:SF105">
    <property type="entry name" value="DLIM1"/>
    <property type="match status" value="1"/>
</dbReference>
<dbReference type="GO" id="GO:0030182">
    <property type="term" value="P:neuron differentiation"/>
    <property type="evidence" value="ECO:0007669"/>
    <property type="project" value="TreeGrafter"/>
</dbReference>
<name>A0A7M7L1P9_APIME</name>
<gene>
    <name evidence="17" type="primary">LOC100577751</name>
</gene>
<dbReference type="Gene3D" id="2.10.110.10">
    <property type="entry name" value="Cysteine Rich Protein"/>
    <property type="match status" value="2"/>
</dbReference>
<keyword evidence="3" id="KW-0677">Repeat</keyword>
<dbReference type="CDD" id="cd00086">
    <property type="entry name" value="homeodomain"/>
    <property type="match status" value="1"/>
</dbReference>
<evidence type="ECO:0000313" key="15">
    <source>
        <dbReference type="EnsemblMetazoa" id="XP_026294974"/>
    </source>
</evidence>
<dbReference type="InterPro" id="IPR009057">
    <property type="entry name" value="Homeodomain-like_sf"/>
</dbReference>
<evidence type="ECO:0000256" key="7">
    <source>
        <dbReference type="ARBA" id="ARBA00023155"/>
    </source>
</evidence>
<dbReference type="PROSITE" id="PS00027">
    <property type="entry name" value="HOMEOBOX_1"/>
    <property type="match status" value="1"/>
</dbReference>
<keyword evidence="7 9" id="KW-0371">Homeobox</keyword>
<dbReference type="CTD" id="31813"/>
<dbReference type="FunFam" id="2.10.110.10:FF:000046">
    <property type="entry name" value="LIM/homeobox protein Lhx1"/>
    <property type="match status" value="1"/>
</dbReference>
<feature type="compositionally biased region" description="Basic and acidic residues" evidence="12">
    <location>
        <begin position="126"/>
        <end position="137"/>
    </location>
</feature>
<feature type="region of interest" description="Disordered" evidence="12">
    <location>
        <begin position="366"/>
        <end position="423"/>
    </location>
</feature>
<feature type="domain" description="Homeobox" evidence="14">
    <location>
        <begin position="243"/>
        <end position="303"/>
    </location>
</feature>
<dbReference type="PROSITE" id="PS00478">
    <property type="entry name" value="LIM_DOMAIN_1"/>
    <property type="match status" value="2"/>
</dbReference>
<dbReference type="Pfam" id="PF00046">
    <property type="entry name" value="Homeodomain"/>
    <property type="match status" value="1"/>
</dbReference>
<evidence type="ECO:0000256" key="3">
    <source>
        <dbReference type="ARBA" id="ARBA00022737"/>
    </source>
</evidence>
<dbReference type="PROSITE" id="PS50071">
    <property type="entry name" value="HOMEOBOX_2"/>
    <property type="match status" value="1"/>
</dbReference>
<evidence type="ECO:0000256" key="6">
    <source>
        <dbReference type="ARBA" id="ARBA00023125"/>
    </source>
</evidence>
<evidence type="ECO:0000259" key="14">
    <source>
        <dbReference type="PROSITE" id="PS50071"/>
    </source>
</evidence>
<dbReference type="SMART" id="SM00389">
    <property type="entry name" value="HOX"/>
    <property type="match status" value="1"/>
</dbReference>
<feature type="compositionally biased region" description="Basic and acidic residues" evidence="12">
    <location>
        <begin position="216"/>
        <end position="227"/>
    </location>
</feature>
<dbReference type="EnsemblMetazoa" id="XM_026439189">
    <property type="protein sequence ID" value="XP_026294974"/>
    <property type="gene ID" value="LOC100577751"/>
</dbReference>
<dbReference type="FunFam" id="1.10.10.60:FF:000075">
    <property type="entry name" value="LIM/homeobox protein Lhx1"/>
    <property type="match status" value="1"/>
</dbReference>
<dbReference type="GeneID" id="100577751"/>
<dbReference type="InterPro" id="IPR001356">
    <property type="entry name" value="HD"/>
</dbReference>
<evidence type="ECO:0000256" key="11">
    <source>
        <dbReference type="RuleBase" id="RU000682"/>
    </source>
</evidence>
<dbReference type="GO" id="GO:0000977">
    <property type="term" value="F:RNA polymerase II transcription regulatory region sequence-specific DNA binding"/>
    <property type="evidence" value="ECO:0007669"/>
    <property type="project" value="TreeGrafter"/>
</dbReference>
<evidence type="ECO:0000256" key="4">
    <source>
        <dbReference type="ARBA" id="ARBA00022833"/>
    </source>
</evidence>
<feature type="DNA-binding region" description="Homeobox" evidence="9">
    <location>
        <begin position="245"/>
        <end position="304"/>
    </location>
</feature>
<accession>A0A8B8GVL8</accession>
<evidence type="ECO:0000256" key="10">
    <source>
        <dbReference type="PROSITE-ProRule" id="PRU00125"/>
    </source>
</evidence>
<evidence type="ECO:0000256" key="5">
    <source>
        <dbReference type="ARBA" id="ARBA00023038"/>
    </source>
</evidence>